<evidence type="ECO:0000259" key="1">
    <source>
        <dbReference type="Pfam" id="PF12804"/>
    </source>
</evidence>
<dbReference type="Proteomes" id="UP000317716">
    <property type="component" value="Unassembled WGS sequence"/>
</dbReference>
<evidence type="ECO:0000313" key="2">
    <source>
        <dbReference type="EMBL" id="TMQ51923.1"/>
    </source>
</evidence>
<dbReference type="Pfam" id="PF12804">
    <property type="entry name" value="NTP_transf_3"/>
    <property type="match status" value="1"/>
</dbReference>
<protein>
    <recommendedName>
        <fullName evidence="1">MobA-like NTP transferase domain-containing protein</fullName>
    </recommendedName>
</protein>
<dbReference type="AlphaFoldDB" id="A0A538SKM0"/>
<proteinExistence type="predicted"/>
<reference evidence="2 3" key="1">
    <citation type="journal article" date="2019" name="Nat. Microbiol.">
        <title>Mediterranean grassland soil C-N compound turnover is dependent on rainfall and depth, and is mediated by genomically divergent microorganisms.</title>
        <authorList>
            <person name="Diamond S."/>
            <person name="Andeer P.F."/>
            <person name="Li Z."/>
            <person name="Crits-Christoph A."/>
            <person name="Burstein D."/>
            <person name="Anantharaman K."/>
            <person name="Lane K.R."/>
            <person name="Thomas B.C."/>
            <person name="Pan C."/>
            <person name="Northen T.R."/>
            <person name="Banfield J.F."/>
        </authorList>
    </citation>
    <scope>NUCLEOTIDE SEQUENCE [LARGE SCALE GENOMIC DNA]</scope>
    <source>
        <strain evidence="2">WS_2</strain>
    </source>
</reference>
<sequence>MIVGVLLAGGASKRMGRPKALVKTEAESFLARGVRRLWTACDSVVVVLGSDAREIRAKAEHEFERLVSSGGLHEDLRQAHGHGAAELEVRFAVNPRWKQGMFSSVRCGLEGALDLKPAAAMLMPVDHPAVQPITVASLAGVMLQALAACRPGRERAQFSYALVPRFRNQRGHPIALSPALARAVVLDRVAETLSDAIRRNARMVGYLDVHDRGIVVNRNTAD</sequence>
<feature type="domain" description="MobA-like NTP transferase" evidence="1">
    <location>
        <begin position="4"/>
        <end position="184"/>
    </location>
</feature>
<dbReference type="EMBL" id="VBOS01000347">
    <property type="protein sequence ID" value="TMQ51923.1"/>
    <property type="molecule type" value="Genomic_DNA"/>
</dbReference>
<comment type="caution">
    <text evidence="2">The sequence shown here is derived from an EMBL/GenBank/DDBJ whole genome shotgun (WGS) entry which is preliminary data.</text>
</comment>
<gene>
    <name evidence="2" type="ORF">E6K72_09810</name>
</gene>
<name>A0A538SKM0_UNCEI</name>
<dbReference type="GO" id="GO:0016779">
    <property type="term" value="F:nucleotidyltransferase activity"/>
    <property type="evidence" value="ECO:0007669"/>
    <property type="project" value="UniProtKB-ARBA"/>
</dbReference>
<dbReference type="PANTHER" id="PTHR43777:SF1">
    <property type="entry name" value="MOLYBDENUM COFACTOR CYTIDYLYLTRANSFERASE"/>
    <property type="match status" value="1"/>
</dbReference>
<dbReference type="PANTHER" id="PTHR43777">
    <property type="entry name" value="MOLYBDENUM COFACTOR CYTIDYLYLTRANSFERASE"/>
    <property type="match status" value="1"/>
</dbReference>
<dbReference type="Gene3D" id="3.90.550.10">
    <property type="entry name" value="Spore Coat Polysaccharide Biosynthesis Protein SpsA, Chain A"/>
    <property type="match status" value="1"/>
</dbReference>
<evidence type="ECO:0000313" key="3">
    <source>
        <dbReference type="Proteomes" id="UP000317716"/>
    </source>
</evidence>
<dbReference type="InterPro" id="IPR025877">
    <property type="entry name" value="MobA-like_NTP_Trfase"/>
</dbReference>
<dbReference type="SUPFAM" id="SSF53448">
    <property type="entry name" value="Nucleotide-diphospho-sugar transferases"/>
    <property type="match status" value="1"/>
</dbReference>
<organism evidence="2 3">
    <name type="scientific">Eiseniibacteriota bacterium</name>
    <dbReference type="NCBI Taxonomy" id="2212470"/>
    <lineage>
        <taxon>Bacteria</taxon>
        <taxon>Candidatus Eiseniibacteriota</taxon>
    </lineage>
</organism>
<accession>A0A538SKM0</accession>
<dbReference type="InterPro" id="IPR029044">
    <property type="entry name" value="Nucleotide-diphossugar_trans"/>
</dbReference>